<dbReference type="SUPFAM" id="SSF56112">
    <property type="entry name" value="Protein kinase-like (PK-like)"/>
    <property type="match status" value="1"/>
</dbReference>
<keyword evidence="4" id="KW-0418">Kinase</keyword>
<evidence type="ECO:0000259" key="8">
    <source>
        <dbReference type="PROSITE" id="PS50011"/>
    </source>
</evidence>
<accession>A0A0C3RX42</accession>
<dbReference type="InterPro" id="IPR008271">
    <property type="entry name" value="Ser/Thr_kinase_AS"/>
</dbReference>
<evidence type="ECO:0000256" key="4">
    <source>
        <dbReference type="ARBA" id="ARBA00022777"/>
    </source>
</evidence>
<evidence type="ECO:0000256" key="2">
    <source>
        <dbReference type="ARBA" id="ARBA00022679"/>
    </source>
</evidence>
<evidence type="ECO:0000256" key="7">
    <source>
        <dbReference type="RuleBase" id="RU000304"/>
    </source>
</evidence>
<evidence type="ECO:0000256" key="6">
    <source>
        <dbReference type="PROSITE-ProRule" id="PRU10141"/>
    </source>
</evidence>
<evidence type="ECO:0000256" key="5">
    <source>
        <dbReference type="ARBA" id="ARBA00022840"/>
    </source>
</evidence>
<gene>
    <name evidence="9" type="ORF">PHLGIDRAFT_41673</name>
</gene>
<dbReference type="InterPro" id="IPR011009">
    <property type="entry name" value="Kinase-like_dom_sf"/>
</dbReference>
<feature type="non-terminal residue" evidence="9">
    <location>
        <position position="272"/>
    </location>
</feature>
<proteinExistence type="inferred from homology"/>
<dbReference type="HOGENOM" id="CLU_000288_63_0_1"/>
<evidence type="ECO:0000256" key="1">
    <source>
        <dbReference type="ARBA" id="ARBA00022527"/>
    </source>
</evidence>
<dbReference type="EMBL" id="KN840521">
    <property type="protein sequence ID" value="KIP06306.1"/>
    <property type="molecule type" value="Genomic_DNA"/>
</dbReference>
<protein>
    <recommendedName>
        <fullName evidence="8">Protein kinase domain-containing protein</fullName>
    </recommendedName>
</protein>
<dbReference type="InterPro" id="IPR017441">
    <property type="entry name" value="Protein_kinase_ATP_BS"/>
</dbReference>
<dbReference type="PANTHER" id="PTHR24345">
    <property type="entry name" value="SERINE/THREONINE-PROTEIN KINASE PLK"/>
    <property type="match status" value="1"/>
</dbReference>
<keyword evidence="5 6" id="KW-0067">ATP-binding</keyword>
<dbReference type="InterPro" id="IPR000719">
    <property type="entry name" value="Prot_kinase_dom"/>
</dbReference>
<dbReference type="PANTHER" id="PTHR24345:SF0">
    <property type="entry name" value="CELL CYCLE SERINE_THREONINE-PROTEIN KINASE CDC5_MSD2"/>
    <property type="match status" value="1"/>
</dbReference>
<dbReference type="PROSITE" id="PS00107">
    <property type="entry name" value="PROTEIN_KINASE_ATP"/>
    <property type="match status" value="1"/>
</dbReference>
<dbReference type="Gene3D" id="1.10.510.10">
    <property type="entry name" value="Transferase(Phosphotransferase) domain 1"/>
    <property type="match status" value="1"/>
</dbReference>
<keyword evidence="3 6" id="KW-0547">Nucleotide-binding</keyword>
<dbReference type="GO" id="GO:0005524">
    <property type="term" value="F:ATP binding"/>
    <property type="evidence" value="ECO:0007669"/>
    <property type="project" value="UniProtKB-UniRule"/>
</dbReference>
<evidence type="ECO:0000313" key="9">
    <source>
        <dbReference type="EMBL" id="KIP06306.1"/>
    </source>
</evidence>
<evidence type="ECO:0000256" key="3">
    <source>
        <dbReference type="ARBA" id="ARBA00022741"/>
    </source>
</evidence>
<dbReference type="SMART" id="SM00220">
    <property type="entry name" value="S_TKc"/>
    <property type="match status" value="1"/>
</dbReference>
<dbReference type="Proteomes" id="UP000053257">
    <property type="component" value="Unassembled WGS sequence"/>
</dbReference>
<keyword evidence="10" id="KW-1185">Reference proteome</keyword>
<comment type="similarity">
    <text evidence="7">Belongs to the protein kinase superfamily.</text>
</comment>
<dbReference type="AlphaFoldDB" id="A0A0C3RX42"/>
<sequence length="272" mass="30113">EQLIGQVIDDGRLCLVEPLGHGSGGVVFRALDLFTTSHFAVKCMLKAEPGSRQATFQKREIRLHSSVSSHPSVLTLHRVIEEDSYIFIVLDYCAGGDLFKFLTRQGTFVRKDALVKDAMCQLIDGLEHCHARGVYHRDIKPENIMCNKDGTQLKLGDFGLATDIACSKNFGAGTSGYMSPECIGTEMGHTGYKTAANDVWSLGIILTSMISGHNPWRRAVMTDDCFRSYIRNPDFFRLMLPISAAANAILVDIFAPSEMRITLPALRKRILA</sequence>
<keyword evidence="2" id="KW-0808">Transferase</keyword>
<evidence type="ECO:0000313" key="10">
    <source>
        <dbReference type="Proteomes" id="UP000053257"/>
    </source>
</evidence>
<dbReference type="STRING" id="745531.A0A0C3RX42"/>
<dbReference type="PROSITE" id="PS00108">
    <property type="entry name" value="PROTEIN_KINASE_ST"/>
    <property type="match status" value="1"/>
</dbReference>
<dbReference type="OrthoDB" id="541276at2759"/>
<organism evidence="9 10">
    <name type="scientific">Phlebiopsis gigantea (strain 11061_1 CR5-6)</name>
    <name type="common">White-rot fungus</name>
    <name type="synonym">Peniophora gigantea</name>
    <dbReference type="NCBI Taxonomy" id="745531"/>
    <lineage>
        <taxon>Eukaryota</taxon>
        <taxon>Fungi</taxon>
        <taxon>Dikarya</taxon>
        <taxon>Basidiomycota</taxon>
        <taxon>Agaricomycotina</taxon>
        <taxon>Agaricomycetes</taxon>
        <taxon>Polyporales</taxon>
        <taxon>Phanerochaetaceae</taxon>
        <taxon>Phlebiopsis</taxon>
    </lineage>
</organism>
<name>A0A0C3RX42_PHLG1</name>
<feature type="non-terminal residue" evidence="9">
    <location>
        <position position="1"/>
    </location>
</feature>
<keyword evidence="1 7" id="KW-0723">Serine/threonine-protein kinase</keyword>
<dbReference type="GO" id="GO:0005634">
    <property type="term" value="C:nucleus"/>
    <property type="evidence" value="ECO:0007669"/>
    <property type="project" value="TreeGrafter"/>
</dbReference>
<dbReference type="Pfam" id="PF00069">
    <property type="entry name" value="Pkinase"/>
    <property type="match status" value="1"/>
</dbReference>
<feature type="binding site" evidence="6">
    <location>
        <position position="42"/>
    </location>
    <ligand>
        <name>ATP</name>
        <dbReference type="ChEBI" id="CHEBI:30616"/>
    </ligand>
</feature>
<dbReference type="PROSITE" id="PS50011">
    <property type="entry name" value="PROTEIN_KINASE_DOM"/>
    <property type="match status" value="1"/>
</dbReference>
<feature type="domain" description="Protein kinase" evidence="8">
    <location>
        <begin position="13"/>
        <end position="272"/>
    </location>
</feature>
<reference evidence="9 10" key="1">
    <citation type="journal article" date="2014" name="PLoS Genet.">
        <title>Analysis of the Phlebiopsis gigantea genome, transcriptome and secretome provides insight into its pioneer colonization strategies of wood.</title>
        <authorList>
            <person name="Hori C."/>
            <person name="Ishida T."/>
            <person name="Igarashi K."/>
            <person name="Samejima M."/>
            <person name="Suzuki H."/>
            <person name="Master E."/>
            <person name="Ferreira P."/>
            <person name="Ruiz-Duenas F.J."/>
            <person name="Held B."/>
            <person name="Canessa P."/>
            <person name="Larrondo L.F."/>
            <person name="Schmoll M."/>
            <person name="Druzhinina I.S."/>
            <person name="Kubicek C.P."/>
            <person name="Gaskell J.A."/>
            <person name="Kersten P."/>
            <person name="St John F."/>
            <person name="Glasner J."/>
            <person name="Sabat G."/>
            <person name="Splinter BonDurant S."/>
            <person name="Syed K."/>
            <person name="Yadav J."/>
            <person name="Mgbeahuruike A.C."/>
            <person name="Kovalchuk A."/>
            <person name="Asiegbu F.O."/>
            <person name="Lackner G."/>
            <person name="Hoffmeister D."/>
            <person name="Rencoret J."/>
            <person name="Gutierrez A."/>
            <person name="Sun H."/>
            <person name="Lindquist E."/>
            <person name="Barry K."/>
            <person name="Riley R."/>
            <person name="Grigoriev I.V."/>
            <person name="Henrissat B."/>
            <person name="Kues U."/>
            <person name="Berka R.M."/>
            <person name="Martinez A.T."/>
            <person name="Covert S.F."/>
            <person name="Blanchette R.A."/>
            <person name="Cullen D."/>
        </authorList>
    </citation>
    <scope>NUCLEOTIDE SEQUENCE [LARGE SCALE GENOMIC DNA]</scope>
    <source>
        <strain evidence="9 10">11061_1 CR5-6</strain>
    </source>
</reference>
<dbReference type="GO" id="GO:0004674">
    <property type="term" value="F:protein serine/threonine kinase activity"/>
    <property type="evidence" value="ECO:0007669"/>
    <property type="project" value="UniProtKB-KW"/>
</dbReference>